<reference evidence="1" key="1">
    <citation type="submission" date="2021-01" db="EMBL/GenBank/DDBJ databases">
        <authorList>
            <person name="Kaushik A."/>
        </authorList>
    </citation>
    <scope>NUCLEOTIDE SEQUENCE</scope>
    <source>
        <strain evidence="1">AG4-RS23</strain>
    </source>
</reference>
<organism evidence="1 2">
    <name type="scientific">Rhizoctonia solani</name>
    <dbReference type="NCBI Taxonomy" id="456999"/>
    <lineage>
        <taxon>Eukaryota</taxon>
        <taxon>Fungi</taxon>
        <taxon>Dikarya</taxon>
        <taxon>Basidiomycota</taxon>
        <taxon>Agaricomycotina</taxon>
        <taxon>Agaricomycetes</taxon>
        <taxon>Cantharellales</taxon>
        <taxon>Ceratobasidiaceae</taxon>
        <taxon>Rhizoctonia</taxon>
    </lineage>
</organism>
<gene>
    <name evidence="1" type="ORF">RDB_LOCUS122344</name>
</gene>
<dbReference type="AlphaFoldDB" id="A0A8H3HBI8"/>
<dbReference type="Proteomes" id="UP000663861">
    <property type="component" value="Unassembled WGS sequence"/>
</dbReference>
<accession>A0A8H3HBI8</accession>
<dbReference type="EMBL" id="CAJMWY010003264">
    <property type="protein sequence ID" value="CAE6500821.1"/>
    <property type="molecule type" value="Genomic_DNA"/>
</dbReference>
<proteinExistence type="predicted"/>
<sequence>MLNPTLSIIYRVSWEVGQHIPTRTELQSNAAALTRVVQPSRVLNEGDRIPLAQSGTKLTEKENDTRWRAEFFSGQSSREMGVQPSRVLNEGDRIPLAQSGTKLTEKGQSVSQVSRVGKWARKC</sequence>
<comment type="caution">
    <text evidence="1">The sequence shown here is derived from an EMBL/GenBank/DDBJ whole genome shotgun (WGS) entry which is preliminary data.</text>
</comment>
<protein>
    <submittedName>
        <fullName evidence="1">Uncharacterized protein</fullName>
    </submittedName>
</protein>
<name>A0A8H3HBI8_9AGAM</name>
<evidence type="ECO:0000313" key="2">
    <source>
        <dbReference type="Proteomes" id="UP000663861"/>
    </source>
</evidence>
<evidence type="ECO:0000313" key="1">
    <source>
        <dbReference type="EMBL" id="CAE6500821.1"/>
    </source>
</evidence>